<protein>
    <submittedName>
        <fullName evidence="2">Uncharacterized protein</fullName>
    </submittedName>
</protein>
<dbReference type="Proteomes" id="UP001066276">
    <property type="component" value="Chromosome 9"/>
</dbReference>
<feature type="region of interest" description="Disordered" evidence="1">
    <location>
        <begin position="124"/>
        <end position="214"/>
    </location>
</feature>
<reference evidence="2" key="1">
    <citation type="journal article" date="2022" name="bioRxiv">
        <title>Sequencing and chromosome-scale assembly of the giantPleurodeles waltlgenome.</title>
        <authorList>
            <person name="Brown T."/>
            <person name="Elewa A."/>
            <person name="Iarovenko S."/>
            <person name="Subramanian E."/>
            <person name="Araus A.J."/>
            <person name="Petzold A."/>
            <person name="Susuki M."/>
            <person name="Suzuki K.-i.T."/>
            <person name="Hayashi T."/>
            <person name="Toyoda A."/>
            <person name="Oliveira C."/>
            <person name="Osipova E."/>
            <person name="Leigh N.D."/>
            <person name="Simon A."/>
            <person name="Yun M.H."/>
        </authorList>
    </citation>
    <scope>NUCLEOTIDE SEQUENCE</scope>
    <source>
        <strain evidence="2">20211129_DDA</strain>
        <tissue evidence="2">Liver</tissue>
    </source>
</reference>
<evidence type="ECO:0000256" key="1">
    <source>
        <dbReference type="SAM" id="MobiDB-lite"/>
    </source>
</evidence>
<comment type="caution">
    <text evidence="2">The sequence shown here is derived from an EMBL/GenBank/DDBJ whole genome shotgun (WGS) entry which is preliminary data.</text>
</comment>
<organism evidence="2 3">
    <name type="scientific">Pleurodeles waltl</name>
    <name type="common">Iberian ribbed newt</name>
    <dbReference type="NCBI Taxonomy" id="8319"/>
    <lineage>
        <taxon>Eukaryota</taxon>
        <taxon>Metazoa</taxon>
        <taxon>Chordata</taxon>
        <taxon>Craniata</taxon>
        <taxon>Vertebrata</taxon>
        <taxon>Euteleostomi</taxon>
        <taxon>Amphibia</taxon>
        <taxon>Batrachia</taxon>
        <taxon>Caudata</taxon>
        <taxon>Salamandroidea</taxon>
        <taxon>Salamandridae</taxon>
        <taxon>Pleurodelinae</taxon>
        <taxon>Pleurodeles</taxon>
    </lineage>
</organism>
<proteinExistence type="predicted"/>
<evidence type="ECO:0000313" key="3">
    <source>
        <dbReference type="Proteomes" id="UP001066276"/>
    </source>
</evidence>
<gene>
    <name evidence="2" type="ORF">NDU88_006129</name>
</gene>
<accession>A0AAV7N0D7</accession>
<dbReference type="AlphaFoldDB" id="A0AAV7N0D7"/>
<keyword evidence="3" id="KW-1185">Reference proteome</keyword>
<dbReference type="EMBL" id="JANPWB010000013">
    <property type="protein sequence ID" value="KAJ1108759.1"/>
    <property type="molecule type" value="Genomic_DNA"/>
</dbReference>
<name>A0AAV7N0D7_PLEWA</name>
<sequence length="214" mass="23273">MFLSLSDSIKKGFVVSEANQGEIRVPLPGDRTRPPASTTTREACFPRNALSPSSCLPAERPVAWGQDTPTSFYNYKRGAFPAERALSLILHASRASRCLGTGHAHQLLQLQERRVSRGTRSLPHLACQQSVPLPGDRTRPPASTTTREARFPRNGLSPSSCLPAERPVASGQDTPTSFYNYKRGAFPAGRARVTPGRRPGQDGTVIARSRPGRD</sequence>
<evidence type="ECO:0000313" key="2">
    <source>
        <dbReference type="EMBL" id="KAJ1108759.1"/>
    </source>
</evidence>